<proteinExistence type="predicted"/>
<dbReference type="SUPFAM" id="SSF52047">
    <property type="entry name" value="RNI-like"/>
    <property type="match status" value="1"/>
</dbReference>
<dbReference type="EMBL" id="GDHF01011448">
    <property type="protein sequence ID" value="JAI40866.1"/>
    <property type="molecule type" value="Transcribed_RNA"/>
</dbReference>
<dbReference type="EMBL" id="GDHF01023855">
    <property type="protein sequence ID" value="JAI28459.1"/>
    <property type="molecule type" value="Transcribed_RNA"/>
</dbReference>
<evidence type="ECO:0000313" key="1">
    <source>
        <dbReference type="EMBL" id="JAI28459.1"/>
    </source>
</evidence>
<sequence>MKSLLDLNDDCLIEIFKYLSLVEAFKVIDVRNTRLAEIAHQRISTFKELNITIREFPNFNAEQLRIIGENIYSISITCGYSIPTQNVLNIIQPLCKGAAATKQLRVFSLNYVYFNKEYCQYIGNAAAKLQKLNLNYCQLTDKLLTDLLKSCNNLLELEILGNYTLNGEFLDKLHLPTLRVLKLELQPEWNYPMENFKIKNPNVKLII</sequence>
<organism evidence="2">
    <name type="scientific">Bactrocera latifrons</name>
    <name type="common">Malaysian fruit fly</name>
    <name type="synonym">Chaetodacus latifrons</name>
    <dbReference type="NCBI Taxonomy" id="174628"/>
    <lineage>
        <taxon>Eukaryota</taxon>
        <taxon>Metazoa</taxon>
        <taxon>Ecdysozoa</taxon>
        <taxon>Arthropoda</taxon>
        <taxon>Hexapoda</taxon>
        <taxon>Insecta</taxon>
        <taxon>Pterygota</taxon>
        <taxon>Neoptera</taxon>
        <taxon>Endopterygota</taxon>
        <taxon>Diptera</taxon>
        <taxon>Brachycera</taxon>
        <taxon>Muscomorpha</taxon>
        <taxon>Tephritoidea</taxon>
        <taxon>Tephritidae</taxon>
        <taxon>Bactrocera</taxon>
        <taxon>Bactrocera</taxon>
    </lineage>
</organism>
<dbReference type="OrthoDB" id="549243at2759"/>
<evidence type="ECO:0000313" key="2">
    <source>
        <dbReference type="EMBL" id="JAI40866.1"/>
    </source>
</evidence>
<name>A0A0K8VPQ4_BACLA</name>
<dbReference type="Gene3D" id="3.80.10.10">
    <property type="entry name" value="Ribonuclease Inhibitor"/>
    <property type="match status" value="1"/>
</dbReference>
<protein>
    <recommendedName>
        <fullName evidence="3">F-box domain-containing protein</fullName>
    </recommendedName>
</protein>
<reference evidence="2" key="1">
    <citation type="submission" date="2015-06" db="EMBL/GenBank/DDBJ databases">
        <authorList>
            <person name="Hoefler B.C."/>
            <person name="Straight P.D."/>
        </authorList>
    </citation>
    <scope>NUCLEOTIDE SEQUENCE</scope>
</reference>
<dbReference type="InterPro" id="IPR032675">
    <property type="entry name" value="LRR_dom_sf"/>
</dbReference>
<evidence type="ECO:0008006" key="3">
    <source>
        <dbReference type="Google" id="ProtNLM"/>
    </source>
</evidence>
<dbReference type="AlphaFoldDB" id="A0A0K8VPQ4"/>
<gene>
    <name evidence="1" type="ORF">c5_g2_i1</name>
    <name evidence="2" type="ORF">c5_g2_i5</name>
</gene>
<accession>A0A0K8VPQ4</accession>